<feature type="transmembrane region" description="Helical" evidence="1">
    <location>
        <begin position="64"/>
        <end position="87"/>
    </location>
</feature>
<gene>
    <name evidence="2" type="ORF">AKJ65_05445</name>
</gene>
<keyword evidence="1" id="KW-0472">Membrane</keyword>
<evidence type="ECO:0000313" key="2">
    <source>
        <dbReference type="EMBL" id="KXA94089.1"/>
    </source>
</evidence>
<keyword evidence="3" id="KW-1185">Reference proteome</keyword>
<reference evidence="2 3" key="1">
    <citation type="journal article" date="2016" name="Sci. Rep.">
        <title>Metabolic traits of an uncultured archaeal lineage -MSBL1- from brine pools of the Red Sea.</title>
        <authorList>
            <person name="Mwirichia R."/>
            <person name="Alam I."/>
            <person name="Rashid M."/>
            <person name="Vinu M."/>
            <person name="Ba-Alawi W."/>
            <person name="Anthony Kamau A."/>
            <person name="Kamanda Ngugi D."/>
            <person name="Goker M."/>
            <person name="Klenk H.P."/>
            <person name="Bajic V."/>
            <person name="Stingl U."/>
        </authorList>
    </citation>
    <scope>NUCLEOTIDE SEQUENCE [LARGE SCALE GENOMIC DNA]</scope>
    <source>
        <strain evidence="2">SCGC-AAA259E19</strain>
    </source>
</reference>
<name>A0A133UIN9_9EURY</name>
<keyword evidence="1" id="KW-0812">Transmembrane</keyword>
<feature type="transmembrane region" description="Helical" evidence="1">
    <location>
        <begin position="39"/>
        <end position="58"/>
    </location>
</feature>
<comment type="caution">
    <text evidence="2">The sequence shown here is derived from an EMBL/GenBank/DDBJ whole genome shotgun (WGS) entry which is preliminary data.</text>
</comment>
<dbReference type="EMBL" id="LHXO01000084">
    <property type="protein sequence ID" value="KXA94089.1"/>
    <property type="molecule type" value="Genomic_DNA"/>
</dbReference>
<evidence type="ECO:0000313" key="3">
    <source>
        <dbReference type="Proteomes" id="UP000070284"/>
    </source>
</evidence>
<keyword evidence="1" id="KW-1133">Transmembrane helix</keyword>
<dbReference type="AlphaFoldDB" id="A0A133UIN9"/>
<protein>
    <submittedName>
        <fullName evidence="2">Uncharacterized protein</fullName>
    </submittedName>
</protein>
<sequence length="106" mass="11617">MIESLGYLVLGILVLFVPGFLLSFLLYADKDGLDFWERIGASIGLSALIDALIIAILAHPPLLALRFLPFLGSVVIFCGFCGAVLALRKKSLRAFKSFWIRTESEG</sequence>
<dbReference type="Proteomes" id="UP000070284">
    <property type="component" value="Unassembled WGS sequence"/>
</dbReference>
<feature type="transmembrane region" description="Helical" evidence="1">
    <location>
        <begin position="6"/>
        <end position="27"/>
    </location>
</feature>
<evidence type="ECO:0000256" key="1">
    <source>
        <dbReference type="SAM" id="Phobius"/>
    </source>
</evidence>
<accession>A0A133UIN9</accession>
<proteinExistence type="predicted"/>
<organism evidence="2 3">
    <name type="scientific">candidate division MSBL1 archaeon SCGC-AAA259E19</name>
    <dbReference type="NCBI Taxonomy" id="1698264"/>
    <lineage>
        <taxon>Archaea</taxon>
        <taxon>Methanobacteriati</taxon>
        <taxon>Methanobacteriota</taxon>
        <taxon>candidate division MSBL1</taxon>
    </lineage>
</organism>